<dbReference type="InterPro" id="IPR012337">
    <property type="entry name" value="RNaseH-like_sf"/>
</dbReference>
<evidence type="ECO:0000313" key="4">
    <source>
        <dbReference type="Proteomes" id="UP001190926"/>
    </source>
</evidence>
<sequence length="481" mass="55820">MASIDSSGDPTRKYGTPDPNDKVYWTCSFCNRVLKGGAYWMKQHLVRGFRACTKCPKCPEHVRVETKNYMLMKSEVEKKSEMIPQSQHHPIDHDEDDEDMETLGSSSKPKSVPPMKKMKDSYKEMIEEIGRYGLGLVPPSMYELRVHLLKKKVDGDIGKLLRIKNALKKCIFMNGYIYNHVSLVNMMKRFTSQRNLHWPTIIRFATSFITLAQYHKQKNNLKKMVTSEEWSSSKWQKDFYYANPEHVSFVEVEKSLYDCIERLSPDLETQDKIMFELVAYKNASGLFGNAMTIRQRKVKSLVDWWSCYGSSSLTLKSFAIKVLSLNCSATGCERNWGVFQHKRNRLAQTRLNDLIYVKYNQTLQRQYERKDTIDPILLDEIDESNEWLIGKINEDNSNEVEDLVFDGDYLTWNVVSRAAGANESAYGVASNLRRLVDEIEDEDEDVLEDFGAEMEMEEEEDIGEDKDDIGDGDDEFYDDDY</sequence>
<reference evidence="3 4" key="1">
    <citation type="journal article" date="2021" name="Nat. Commun.">
        <title>Incipient diploidization of the medicinal plant Perilla within 10,000 years.</title>
        <authorList>
            <person name="Zhang Y."/>
            <person name="Shen Q."/>
            <person name="Leng L."/>
            <person name="Zhang D."/>
            <person name="Chen S."/>
            <person name="Shi Y."/>
            <person name="Ning Z."/>
            <person name="Chen S."/>
        </authorList>
    </citation>
    <scope>NUCLEOTIDE SEQUENCE [LARGE SCALE GENOMIC DNA]</scope>
    <source>
        <strain evidence="4">cv. PC099</strain>
    </source>
</reference>
<organism evidence="3 4">
    <name type="scientific">Perilla frutescens var. hirtella</name>
    <name type="common">Perilla citriodora</name>
    <name type="synonym">Perilla setoyensis</name>
    <dbReference type="NCBI Taxonomy" id="608512"/>
    <lineage>
        <taxon>Eukaryota</taxon>
        <taxon>Viridiplantae</taxon>
        <taxon>Streptophyta</taxon>
        <taxon>Embryophyta</taxon>
        <taxon>Tracheophyta</taxon>
        <taxon>Spermatophyta</taxon>
        <taxon>Magnoliopsida</taxon>
        <taxon>eudicotyledons</taxon>
        <taxon>Gunneridae</taxon>
        <taxon>Pentapetalae</taxon>
        <taxon>asterids</taxon>
        <taxon>lamiids</taxon>
        <taxon>Lamiales</taxon>
        <taxon>Lamiaceae</taxon>
        <taxon>Nepetoideae</taxon>
        <taxon>Elsholtzieae</taxon>
        <taxon>Perilla</taxon>
    </lineage>
</organism>
<dbReference type="PANTHER" id="PTHR32166">
    <property type="entry name" value="OSJNBA0013A04.12 PROTEIN"/>
    <property type="match status" value="1"/>
</dbReference>
<feature type="compositionally biased region" description="Low complexity" evidence="1">
    <location>
        <begin position="105"/>
        <end position="115"/>
    </location>
</feature>
<proteinExistence type="predicted"/>
<evidence type="ECO:0000256" key="1">
    <source>
        <dbReference type="SAM" id="MobiDB-lite"/>
    </source>
</evidence>
<dbReference type="Proteomes" id="UP001190926">
    <property type="component" value="Unassembled WGS sequence"/>
</dbReference>
<comment type="caution">
    <text evidence="3">The sequence shown here is derived from an EMBL/GenBank/DDBJ whole genome shotgun (WGS) entry which is preliminary data.</text>
</comment>
<dbReference type="EMBL" id="SDAM02000056">
    <property type="protein sequence ID" value="KAH6833667.1"/>
    <property type="molecule type" value="Genomic_DNA"/>
</dbReference>
<dbReference type="GO" id="GO:0046983">
    <property type="term" value="F:protein dimerization activity"/>
    <property type="evidence" value="ECO:0007669"/>
    <property type="project" value="InterPro"/>
</dbReference>
<dbReference type="Pfam" id="PF05699">
    <property type="entry name" value="Dimer_Tnp_hAT"/>
    <property type="match status" value="1"/>
</dbReference>
<evidence type="ECO:0000259" key="2">
    <source>
        <dbReference type="Pfam" id="PF05699"/>
    </source>
</evidence>
<name>A0AAD4PCD7_PERFH</name>
<feature type="region of interest" description="Disordered" evidence="1">
    <location>
        <begin position="78"/>
        <end position="116"/>
    </location>
</feature>
<keyword evidence="4" id="KW-1185">Reference proteome</keyword>
<feature type="region of interest" description="Disordered" evidence="1">
    <location>
        <begin position="455"/>
        <end position="481"/>
    </location>
</feature>
<dbReference type="AlphaFoldDB" id="A0AAD4PCD7"/>
<gene>
    <name evidence="3" type="ORF">C2S53_005315</name>
</gene>
<accession>A0AAD4PCD7</accession>
<dbReference type="SUPFAM" id="SSF53098">
    <property type="entry name" value="Ribonuclease H-like"/>
    <property type="match status" value="1"/>
</dbReference>
<dbReference type="InterPro" id="IPR008906">
    <property type="entry name" value="HATC_C_dom"/>
</dbReference>
<feature type="domain" description="HAT C-terminal dimerisation" evidence="2">
    <location>
        <begin position="300"/>
        <end position="360"/>
    </location>
</feature>
<protein>
    <submittedName>
        <fullName evidence="3">HAT dimerization domain-containing protein / transposase-like protein</fullName>
    </submittedName>
</protein>
<dbReference type="PANTHER" id="PTHR32166:SF122">
    <property type="entry name" value="OS09G0499600 PROTEIN"/>
    <property type="match status" value="1"/>
</dbReference>
<evidence type="ECO:0000313" key="3">
    <source>
        <dbReference type="EMBL" id="KAH6833667.1"/>
    </source>
</evidence>